<organism evidence="1 2">
    <name type="scientific">Dothistroma septosporum (strain NZE10 / CBS 128990)</name>
    <name type="common">Red band needle blight fungus</name>
    <name type="synonym">Mycosphaerella pini</name>
    <dbReference type="NCBI Taxonomy" id="675120"/>
    <lineage>
        <taxon>Eukaryota</taxon>
        <taxon>Fungi</taxon>
        <taxon>Dikarya</taxon>
        <taxon>Ascomycota</taxon>
        <taxon>Pezizomycotina</taxon>
        <taxon>Dothideomycetes</taxon>
        <taxon>Dothideomycetidae</taxon>
        <taxon>Mycosphaerellales</taxon>
        <taxon>Mycosphaerellaceae</taxon>
        <taxon>Dothistroma</taxon>
    </lineage>
</organism>
<keyword evidence="2" id="KW-1185">Reference proteome</keyword>
<reference evidence="2" key="1">
    <citation type="journal article" date="2012" name="PLoS Genet.">
        <title>The genomes of the fungal plant pathogens Cladosporium fulvum and Dothistroma septosporum reveal adaptation to different hosts and lifestyles but also signatures of common ancestry.</title>
        <authorList>
            <person name="de Wit P.J.G.M."/>
            <person name="van der Burgt A."/>
            <person name="Oekmen B."/>
            <person name="Stergiopoulos I."/>
            <person name="Abd-Elsalam K.A."/>
            <person name="Aerts A.L."/>
            <person name="Bahkali A.H."/>
            <person name="Beenen H.G."/>
            <person name="Chettri P."/>
            <person name="Cox M.P."/>
            <person name="Datema E."/>
            <person name="de Vries R.P."/>
            <person name="Dhillon B."/>
            <person name="Ganley A.R."/>
            <person name="Griffiths S.A."/>
            <person name="Guo Y."/>
            <person name="Hamelin R.C."/>
            <person name="Henrissat B."/>
            <person name="Kabir M.S."/>
            <person name="Jashni M.K."/>
            <person name="Kema G."/>
            <person name="Klaubauf S."/>
            <person name="Lapidus A."/>
            <person name="Levasseur A."/>
            <person name="Lindquist E."/>
            <person name="Mehrabi R."/>
            <person name="Ohm R.A."/>
            <person name="Owen T.J."/>
            <person name="Salamov A."/>
            <person name="Schwelm A."/>
            <person name="Schijlen E."/>
            <person name="Sun H."/>
            <person name="van den Burg H.A."/>
            <person name="van Ham R.C.H.J."/>
            <person name="Zhang S."/>
            <person name="Goodwin S.B."/>
            <person name="Grigoriev I.V."/>
            <person name="Collemare J."/>
            <person name="Bradshaw R.E."/>
        </authorList>
    </citation>
    <scope>NUCLEOTIDE SEQUENCE [LARGE SCALE GENOMIC DNA]</scope>
    <source>
        <strain evidence="2">NZE10 / CBS 128990</strain>
    </source>
</reference>
<sequence>MHKSVRYVDLQVADDSHVTLFQCDKGLPGAHGPRLPMLGGVLGGTLGKRLWPGRSSQGVGIPPVIRDVSARRMNAQRLPHPVHSPAHRATETAVSECCTILIDMVRFQLGRASTDELFRTSLSFVMLSRESAAKLV</sequence>
<dbReference type="AlphaFoldDB" id="M2YKG9"/>
<protein>
    <submittedName>
        <fullName evidence="1">Uncharacterized protein</fullName>
    </submittedName>
</protein>
<proteinExistence type="predicted"/>
<accession>M2YKG9</accession>
<reference evidence="1 2" key="2">
    <citation type="journal article" date="2012" name="PLoS Pathog.">
        <title>Diverse lifestyles and strategies of plant pathogenesis encoded in the genomes of eighteen Dothideomycetes fungi.</title>
        <authorList>
            <person name="Ohm R.A."/>
            <person name="Feau N."/>
            <person name="Henrissat B."/>
            <person name="Schoch C.L."/>
            <person name="Horwitz B.A."/>
            <person name="Barry K.W."/>
            <person name="Condon B.J."/>
            <person name="Copeland A.C."/>
            <person name="Dhillon B."/>
            <person name="Glaser F."/>
            <person name="Hesse C.N."/>
            <person name="Kosti I."/>
            <person name="LaButti K."/>
            <person name="Lindquist E.A."/>
            <person name="Lucas S."/>
            <person name="Salamov A.A."/>
            <person name="Bradshaw R.E."/>
            <person name="Ciuffetti L."/>
            <person name="Hamelin R.C."/>
            <person name="Kema G.H.J."/>
            <person name="Lawrence C."/>
            <person name="Scott J.A."/>
            <person name="Spatafora J.W."/>
            <person name="Turgeon B.G."/>
            <person name="de Wit P.J.G.M."/>
            <person name="Zhong S."/>
            <person name="Goodwin S.B."/>
            <person name="Grigoriev I.V."/>
        </authorList>
    </citation>
    <scope>NUCLEOTIDE SEQUENCE [LARGE SCALE GENOMIC DNA]</scope>
    <source>
        <strain evidence="2">NZE10 / CBS 128990</strain>
    </source>
</reference>
<name>M2YKG9_DOTSN</name>
<evidence type="ECO:0000313" key="2">
    <source>
        <dbReference type="Proteomes" id="UP000016933"/>
    </source>
</evidence>
<dbReference type="EMBL" id="KB446545">
    <property type="protein sequence ID" value="EME39466.1"/>
    <property type="molecule type" value="Genomic_DNA"/>
</dbReference>
<gene>
    <name evidence="1" type="ORF">DOTSEDRAFT_75213</name>
</gene>
<dbReference type="Proteomes" id="UP000016933">
    <property type="component" value="Unassembled WGS sequence"/>
</dbReference>
<evidence type="ECO:0000313" key="1">
    <source>
        <dbReference type="EMBL" id="EME39466.1"/>
    </source>
</evidence>
<dbReference type="HOGENOM" id="CLU_1875381_0_0_1"/>